<evidence type="ECO:0000313" key="3">
    <source>
        <dbReference type="EMBL" id="EQD33772.1"/>
    </source>
</evidence>
<name>T0YPT3_9ZZZZ</name>
<dbReference type="SUPFAM" id="SSF51735">
    <property type="entry name" value="NAD(P)-binding Rossmann-fold domains"/>
    <property type="match status" value="1"/>
</dbReference>
<protein>
    <submittedName>
        <fullName evidence="3">dTDP-D-glucose 4,6-dehydratase</fullName>
    </submittedName>
</protein>
<dbReference type="Pfam" id="PF16363">
    <property type="entry name" value="GDP_Man_Dehyd"/>
    <property type="match status" value="1"/>
</dbReference>
<gene>
    <name evidence="3" type="ORF">B1B_17431</name>
</gene>
<keyword evidence="1" id="KW-0472">Membrane</keyword>
<comment type="caution">
    <text evidence="3">The sequence shown here is derived from an EMBL/GenBank/DDBJ whole genome shotgun (WGS) entry which is preliminary data.</text>
</comment>
<dbReference type="AlphaFoldDB" id="T0YPT3"/>
<feature type="transmembrane region" description="Helical" evidence="1">
    <location>
        <begin position="6"/>
        <end position="27"/>
    </location>
</feature>
<keyword evidence="1" id="KW-1133">Transmembrane helix</keyword>
<reference evidence="3" key="2">
    <citation type="journal article" date="2014" name="ISME J.">
        <title>Microbial stratification in low pH oxic and suboxic macroscopic growths along an acid mine drainage.</title>
        <authorList>
            <person name="Mendez-Garcia C."/>
            <person name="Mesa V."/>
            <person name="Sprenger R.R."/>
            <person name="Richter M."/>
            <person name="Diez M.S."/>
            <person name="Solano J."/>
            <person name="Bargiela R."/>
            <person name="Golyshina O.V."/>
            <person name="Manteca A."/>
            <person name="Ramos J.L."/>
            <person name="Gallego J.R."/>
            <person name="Llorente I."/>
            <person name="Martins Dos Santos V.A."/>
            <person name="Jensen O.N."/>
            <person name="Pelaez A.I."/>
            <person name="Sanchez J."/>
            <person name="Ferrer M."/>
        </authorList>
    </citation>
    <scope>NUCLEOTIDE SEQUENCE</scope>
</reference>
<feature type="domain" description="NAD(P)-binding" evidence="2">
    <location>
        <begin position="9"/>
        <end position="179"/>
    </location>
</feature>
<evidence type="ECO:0000259" key="2">
    <source>
        <dbReference type="Pfam" id="PF16363"/>
    </source>
</evidence>
<dbReference type="EMBL" id="AUZY01011640">
    <property type="protein sequence ID" value="EQD33772.1"/>
    <property type="molecule type" value="Genomic_DNA"/>
</dbReference>
<organism evidence="3">
    <name type="scientific">mine drainage metagenome</name>
    <dbReference type="NCBI Taxonomy" id="410659"/>
    <lineage>
        <taxon>unclassified sequences</taxon>
        <taxon>metagenomes</taxon>
        <taxon>ecological metagenomes</taxon>
    </lineage>
</organism>
<dbReference type="InterPro" id="IPR016040">
    <property type="entry name" value="NAD(P)-bd_dom"/>
</dbReference>
<dbReference type="InterPro" id="IPR036291">
    <property type="entry name" value="NAD(P)-bd_dom_sf"/>
</dbReference>
<dbReference type="PANTHER" id="PTHR43000">
    <property type="entry name" value="DTDP-D-GLUCOSE 4,6-DEHYDRATASE-RELATED"/>
    <property type="match status" value="1"/>
</dbReference>
<dbReference type="Gene3D" id="3.40.50.720">
    <property type="entry name" value="NAD(P)-binding Rossmann-like Domain"/>
    <property type="match status" value="1"/>
</dbReference>
<sequence length="180" mass="19961">MEVSGIRIIVTGGLGFIGSNFINYWLLHHPNDFILNVDKVTYAANQGNINASLTRKNYSFLREDICNEGAILSASKGYDVIVNFAAESHVDNSIENAGSFVRSNYFGVFSLLEAARKNDLRLHQVSTDEVFGSLPKEGGKSFKERTRYDPKNPYSATKAAADHLVRSYINTYGLRATISN</sequence>
<keyword evidence="1" id="KW-0812">Transmembrane</keyword>
<proteinExistence type="predicted"/>
<feature type="non-terminal residue" evidence="3">
    <location>
        <position position="180"/>
    </location>
</feature>
<evidence type="ECO:0000256" key="1">
    <source>
        <dbReference type="SAM" id="Phobius"/>
    </source>
</evidence>
<accession>T0YPT3</accession>
<reference evidence="3" key="1">
    <citation type="submission" date="2013-08" db="EMBL/GenBank/DDBJ databases">
        <authorList>
            <person name="Mendez C."/>
            <person name="Richter M."/>
            <person name="Ferrer M."/>
            <person name="Sanchez J."/>
        </authorList>
    </citation>
    <scope>NUCLEOTIDE SEQUENCE</scope>
</reference>